<keyword evidence="3" id="KW-0496">Mitochondrion</keyword>
<name>T0M8I9_COLGC</name>
<dbReference type="STRING" id="1237896.T0M8I9"/>
<feature type="compositionally biased region" description="Basic and acidic residues" evidence="4">
    <location>
        <begin position="82"/>
        <end position="95"/>
    </location>
</feature>
<keyword evidence="3" id="KW-0143">Chaperone</keyword>
<keyword evidence="2" id="KW-1015">Disulfide bond</keyword>
<comment type="subcellular location">
    <subcellularLocation>
        <location evidence="3">Mitochondrion inner membrane</location>
    </subcellularLocation>
</comment>
<dbReference type="AlphaFoldDB" id="T0M8I9"/>
<evidence type="ECO:0000256" key="3">
    <source>
        <dbReference type="RuleBase" id="RU364104"/>
    </source>
</evidence>
<evidence type="ECO:0000313" key="5">
    <source>
        <dbReference type="EMBL" id="EQB57330.1"/>
    </source>
</evidence>
<dbReference type="InterPro" id="IPR013892">
    <property type="entry name" value="Cyt_c_biogenesis_Cmc1-like"/>
</dbReference>
<dbReference type="GO" id="GO:0005743">
    <property type="term" value="C:mitochondrial inner membrane"/>
    <property type="evidence" value="ECO:0007669"/>
    <property type="project" value="UniProtKB-SubCell"/>
</dbReference>
<comment type="function">
    <text evidence="3">Required for mitochondrial cytochrome c oxidase (COX) assembly and respiration.</text>
</comment>
<evidence type="ECO:0000256" key="1">
    <source>
        <dbReference type="ARBA" id="ARBA00007347"/>
    </source>
</evidence>
<accession>T0M8I9</accession>
<dbReference type="EMBL" id="AMYD01000515">
    <property type="protein sequence ID" value="EQB57330.1"/>
    <property type="molecule type" value="Genomic_DNA"/>
</dbReference>
<sequence>MHPHLHTKDNFAAPEQDMDMLTEVSRGHTECEDVMVALEECHARGFLHKATGGCNDAKDKLTQCLKGARARRTEANRAAARAKREERENRIKELNKSLGLD</sequence>
<organism evidence="5 6">
    <name type="scientific">Colletotrichum gloeosporioides (strain Cg-14)</name>
    <name type="common">Anthracnose fungus</name>
    <name type="synonym">Glomerella cingulata</name>
    <dbReference type="NCBI Taxonomy" id="1237896"/>
    <lineage>
        <taxon>Eukaryota</taxon>
        <taxon>Fungi</taxon>
        <taxon>Dikarya</taxon>
        <taxon>Ascomycota</taxon>
        <taxon>Pezizomycotina</taxon>
        <taxon>Sordariomycetes</taxon>
        <taxon>Hypocreomycetidae</taxon>
        <taxon>Glomerellales</taxon>
        <taxon>Glomerellaceae</taxon>
        <taxon>Colletotrichum</taxon>
        <taxon>Colletotrichum gloeosporioides species complex</taxon>
    </lineage>
</organism>
<dbReference type="HOGENOM" id="CLU_169286_3_0_1"/>
<dbReference type="Proteomes" id="UP000015530">
    <property type="component" value="Unassembled WGS sequence"/>
</dbReference>
<keyword evidence="3" id="KW-0472">Membrane</keyword>
<feature type="region of interest" description="Disordered" evidence="4">
    <location>
        <begin position="75"/>
        <end position="101"/>
    </location>
</feature>
<comment type="similarity">
    <text evidence="1 3">Belongs to the CMC family.</text>
</comment>
<keyword evidence="3" id="KW-0999">Mitochondrion inner membrane</keyword>
<dbReference type="Pfam" id="PF08583">
    <property type="entry name" value="Cmc1"/>
    <property type="match status" value="1"/>
</dbReference>
<reference evidence="6" key="1">
    <citation type="journal article" date="2013" name="Mol. Plant Microbe Interact.">
        <title>Global aspects of pacC regulation of pathogenicity genes in Colletotrichum gloeosporioides as revealed by transcriptome analysis.</title>
        <authorList>
            <person name="Alkan N."/>
            <person name="Meng X."/>
            <person name="Friedlander G."/>
            <person name="Reuveni E."/>
            <person name="Sukno S."/>
            <person name="Sherman A."/>
            <person name="Thon M."/>
            <person name="Fluhr R."/>
            <person name="Prusky D."/>
        </authorList>
    </citation>
    <scope>NUCLEOTIDE SEQUENCE [LARGE SCALE GENOMIC DNA]</scope>
    <source>
        <strain evidence="6">Cg-14</strain>
    </source>
</reference>
<proteinExistence type="inferred from homology"/>
<gene>
    <name evidence="5" type="ORF">CGLO_02555</name>
</gene>
<evidence type="ECO:0000256" key="4">
    <source>
        <dbReference type="SAM" id="MobiDB-lite"/>
    </source>
</evidence>
<evidence type="ECO:0000313" key="6">
    <source>
        <dbReference type="Proteomes" id="UP000015530"/>
    </source>
</evidence>
<dbReference type="OrthoDB" id="532630at2759"/>
<comment type="caution">
    <text evidence="5">The sequence shown here is derived from an EMBL/GenBank/DDBJ whole genome shotgun (WGS) entry which is preliminary data.</text>
</comment>
<evidence type="ECO:0000256" key="2">
    <source>
        <dbReference type="ARBA" id="ARBA00023157"/>
    </source>
</evidence>
<protein>
    <recommendedName>
        <fullName evidence="3">COX assembly mitochondrial protein</fullName>
    </recommendedName>
</protein>